<evidence type="ECO:0008006" key="4">
    <source>
        <dbReference type="Google" id="ProtNLM"/>
    </source>
</evidence>
<dbReference type="PANTHER" id="PTHR46145:SF4">
    <property type="entry name" value="HEPARANASE"/>
    <property type="match status" value="1"/>
</dbReference>
<sequence length="502" mass="56213">MAYFGIIFPRLTLLISVFSILVSGNLRALSFKDINEDGKEKFVEQTVSINLNQSVFTVSKKFLSVAITVGLIREHWPHINFTSEKFFTLAKGLSPAFLRVGGTAEDFLIYDDSPGLNKHKNFTNFTITHEDLDKIHLLSSKANWDVLFGLNVLLREKDGSWNASNPKKIMQYVADSGYHFGWELGNEPKLFDDFNKSLPPEDLANDFHTLREILKSSPQFGNFLVGPDVTRIHENSKSASYLQSFVSGAKDVIDAVTWHQYYLDKRNCTEKDFYNPNVLDKFLRELEAANDVLDKTAPGIPRWMGETGSAFGGGAPGLSDRYVAGFMWLDKLGLAARLGHEVVIRQSFVKGSYALLDEDLNPNPDYWLSLLYKRLVGLKVLEVERGTKEKRKTRVYAHCANRKYPVGAVTLLVLNVHDHDPVSLKLTGSLKGKDVEEYLLRTENSDLTSKTVRLNGKVLKLVDDHTFPDLNAVVVPGDKPLILPPMTFGFYVIPGASASGCS</sequence>
<reference evidence="2 3" key="1">
    <citation type="submission" date="2022-05" db="EMBL/GenBank/DDBJ databases">
        <authorList>
            <consortium name="Genoscope - CEA"/>
            <person name="William W."/>
        </authorList>
    </citation>
    <scope>NUCLEOTIDE SEQUENCE [LARGE SCALE GENOMIC DNA]</scope>
</reference>
<accession>A0ABN8MK97</accession>
<protein>
    <recommendedName>
        <fullName evidence="4">Heparanase</fullName>
    </recommendedName>
</protein>
<comment type="similarity">
    <text evidence="1">Belongs to the glycosyl hydrolase 79 family.</text>
</comment>
<evidence type="ECO:0000313" key="2">
    <source>
        <dbReference type="EMBL" id="CAH3030152.1"/>
    </source>
</evidence>
<dbReference type="InterPro" id="IPR017853">
    <property type="entry name" value="GH"/>
</dbReference>
<dbReference type="SUPFAM" id="SSF51445">
    <property type="entry name" value="(Trans)glycosidases"/>
    <property type="match status" value="1"/>
</dbReference>
<dbReference type="EMBL" id="CALNXI010000616">
    <property type="protein sequence ID" value="CAH3030152.1"/>
    <property type="molecule type" value="Genomic_DNA"/>
</dbReference>
<evidence type="ECO:0000313" key="3">
    <source>
        <dbReference type="Proteomes" id="UP001159427"/>
    </source>
</evidence>
<evidence type="ECO:0000256" key="1">
    <source>
        <dbReference type="ARBA" id="ARBA00009800"/>
    </source>
</evidence>
<organism evidence="2 3">
    <name type="scientific">Porites evermanni</name>
    <dbReference type="NCBI Taxonomy" id="104178"/>
    <lineage>
        <taxon>Eukaryota</taxon>
        <taxon>Metazoa</taxon>
        <taxon>Cnidaria</taxon>
        <taxon>Anthozoa</taxon>
        <taxon>Hexacorallia</taxon>
        <taxon>Scleractinia</taxon>
        <taxon>Fungiina</taxon>
        <taxon>Poritidae</taxon>
        <taxon>Porites</taxon>
    </lineage>
</organism>
<comment type="caution">
    <text evidence="2">The sequence shown here is derived from an EMBL/GenBank/DDBJ whole genome shotgun (WGS) entry which is preliminary data.</text>
</comment>
<gene>
    <name evidence="2" type="ORF">PEVE_00037478</name>
</gene>
<dbReference type="Pfam" id="PF03662">
    <property type="entry name" value="Glyco_hydro_79n"/>
    <property type="match status" value="1"/>
</dbReference>
<proteinExistence type="inferred from homology"/>
<dbReference type="Gene3D" id="3.20.20.80">
    <property type="entry name" value="Glycosidases"/>
    <property type="match status" value="1"/>
</dbReference>
<name>A0ABN8MK97_9CNID</name>
<dbReference type="Proteomes" id="UP001159427">
    <property type="component" value="Unassembled WGS sequence"/>
</dbReference>
<dbReference type="InterPro" id="IPR005199">
    <property type="entry name" value="Glyco_hydro_79"/>
</dbReference>
<keyword evidence="3" id="KW-1185">Reference proteome</keyword>
<dbReference type="PANTHER" id="PTHR46145">
    <property type="entry name" value="HEPARANASE"/>
    <property type="match status" value="1"/>
</dbReference>